<dbReference type="EMBL" id="FQUX01000006">
    <property type="protein sequence ID" value="SHF69117.1"/>
    <property type="molecule type" value="Genomic_DNA"/>
</dbReference>
<evidence type="ECO:0000313" key="4">
    <source>
        <dbReference type="Proteomes" id="UP000184406"/>
    </source>
</evidence>
<dbReference type="CDD" id="cd02955">
    <property type="entry name" value="SSP411"/>
    <property type="match status" value="1"/>
</dbReference>
<dbReference type="SUPFAM" id="SSF48208">
    <property type="entry name" value="Six-hairpin glycosidases"/>
    <property type="match status" value="1"/>
</dbReference>
<feature type="domain" description="Spermatogenesis-associated protein 20-like TRX" evidence="2">
    <location>
        <begin position="54"/>
        <end position="208"/>
    </location>
</feature>
<dbReference type="InterPro" id="IPR008928">
    <property type="entry name" value="6-hairpin_glycosidase_sf"/>
</dbReference>
<dbReference type="InterPro" id="IPR004879">
    <property type="entry name" value="Ssp411-like_TRX"/>
</dbReference>
<dbReference type="Gene3D" id="1.50.10.20">
    <property type="match status" value="1"/>
</dbReference>
<dbReference type="InterPro" id="IPR012341">
    <property type="entry name" value="6hp_glycosidase-like_sf"/>
</dbReference>
<keyword evidence="4" id="KW-1185">Reference proteome</keyword>
<keyword evidence="1" id="KW-1133">Transmembrane helix</keyword>
<dbReference type="InterPro" id="IPR036249">
    <property type="entry name" value="Thioredoxin-like_sf"/>
</dbReference>
<proteinExistence type="predicted"/>
<dbReference type="Pfam" id="PF03190">
    <property type="entry name" value="Thioredox_DsbH"/>
    <property type="match status" value="1"/>
</dbReference>
<dbReference type="Proteomes" id="UP000184406">
    <property type="component" value="Unassembled WGS sequence"/>
</dbReference>
<organism evidence="3 4">
    <name type="scientific">Arenibacter palladensis</name>
    <dbReference type="NCBI Taxonomy" id="237373"/>
    <lineage>
        <taxon>Bacteria</taxon>
        <taxon>Pseudomonadati</taxon>
        <taxon>Bacteroidota</taxon>
        <taxon>Flavobacteriia</taxon>
        <taxon>Flavobacteriales</taxon>
        <taxon>Flavobacteriaceae</taxon>
        <taxon>Arenibacter</taxon>
    </lineage>
</organism>
<dbReference type="GO" id="GO:0005975">
    <property type="term" value="P:carbohydrate metabolic process"/>
    <property type="evidence" value="ECO:0007669"/>
    <property type="project" value="InterPro"/>
</dbReference>
<dbReference type="PANTHER" id="PTHR42899">
    <property type="entry name" value="SPERMATOGENESIS-ASSOCIATED PROTEIN 20"/>
    <property type="match status" value="1"/>
</dbReference>
<gene>
    <name evidence="3" type="ORF">SAMN03080594_106196</name>
</gene>
<keyword evidence="1" id="KW-0472">Membrane</keyword>
<protein>
    <recommendedName>
        <fullName evidence="2">Spermatogenesis-associated protein 20-like TRX domain-containing protein</fullName>
    </recommendedName>
</protein>
<dbReference type="PANTHER" id="PTHR42899:SF1">
    <property type="entry name" value="SPERMATOGENESIS-ASSOCIATED PROTEIN 20"/>
    <property type="match status" value="1"/>
</dbReference>
<evidence type="ECO:0000259" key="2">
    <source>
        <dbReference type="Pfam" id="PF03190"/>
    </source>
</evidence>
<sequence>MNSIVVFFKTEQYLHCMTRNMCLRLSFYNLFLLMAIILFSCSDIKGQKSDHKYTNDLINETSPYLLQHAHNPVNWRPWSPSALEDAKKEDKLVLVSVGYSSCHWCHVMEEETFEDEEVAKLMNENFINIKVDREERPDVDHVYMTALQLIKGNGGWPLNVITLPNGKPIYGGTYHTKEQWSQVLSEVSKLYKEDPKKANEYADMVAKGIQEVNIIQPVSDLGMLTPEVLKNSVDKWKDSWDLKWGGNKGSQKFMIPVNLDFLLDYAILTEDNDAKDFVKTTLDRIAWGGVYDHIAGGFYRYSTDAQWKVPHFEKMLYDNAQLLSLYSKAYKVFKEPMYKKVVEETIAFLDREMKNPEGGYYAAIDADSEGEEGKFYVWKEEELKSVLGSDFETFAKYYNIKRSNIWENDSYVLFRTTGDEDFIKENGISLEEWAEYQERWQKKILTARNKRIRPNTDDKIITSWNALLINGFVDAYNVFQDTAYLKKAEEIFRFIEKNSLDKDQLIHTYKKGSKKSDGFLEDYSFLANASLKLYSTTMSVSYLDFAKKMNQIAKDKFADENSGMYSFNSDDELIAQIIKTDDGVLPSPNAVMAENLFLLGHIDYDKEATLKARSMLSSMISVLEENAYNYSKWNFLLLKTAYPFYEIAVVGTDAKQLLVELQQQNLPNTLIVGSSKDSNMPLFKGRYADDGTYIYVCQDHTCKLPVATAKEALEQLKNF</sequence>
<dbReference type="InterPro" id="IPR024705">
    <property type="entry name" value="Ssp411"/>
</dbReference>
<keyword evidence="1" id="KW-0812">Transmembrane</keyword>
<reference evidence="4" key="1">
    <citation type="submission" date="2016-11" db="EMBL/GenBank/DDBJ databases">
        <authorList>
            <person name="Varghese N."/>
            <person name="Submissions S."/>
        </authorList>
    </citation>
    <scope>NUCLEOTIDE SEQUENCE [LARGE SCALE GENOMIC DNA]</scope>
    <source>
        <strain evidence="4">DSM 17539</strain>
    </source>
</reference>
<dbReference type="Gene3D" id="1.50.10.10">
    <property type="match status" value="1"/>
</dbReference>
<feature type="transmembrane region" description="Helical" evidence="1">
    <location>
        <begin position="21"/>
        <end position="39"/>
    </location>
</feature>
<name>A0A1M5DQ54_9FLAO</name>
<evidence type="ECO:0000313" key="3">
    <source>
        <dbReference type="EMBL" id="SHF69117.1"/>
    </source>
</evidence>
<dbReference type="SUPFAM" id="SSF52833">
    <property type="entry name" value="Thioredoxin-like"/>
    <property type="match status" value="1"/>
</dbReference>
<dbReference type="PIRSF" id="PIRSF006402">
    <property type="entry name" value="UCP006402_thioredoxin"/>
    <property type="match status" value="1"/>
</dbReference>
<dbReference type="Gene3D" id="3.40.30.10">
    <property type="entry name" value="Glutaredoxin"/>
    <property type="match status" value="1"/>
</dbReference>
<dbReference type="AlphaFoldDB" id="A0A1M5DQ54"/>
<evidence type="ECO:0000256" key="1">
    <source>
        <dbReference type="SAM" id="Phobius"/>
    </source>
</evidence>
<accession>A0A1M5DQ54</accession>